<dbReference type="RefSeq" id="WP_338393097.1">
    <property type="nucleotide sequence ID" value="NZ_AP025314.1"/>
</dbReference>
<name>A0AAU9CW42_9BACT</name>
<dbReference type="SUPFAM" id="SSF51445">
    <property type="entry name" value="(Trans)glycosidases"/>
    <property type="match status" value="1"/>
</dbReference>
<sequence length="61" mass="7151">MEGLTDVVLGMKHIWGYCYTQLTDVEQEQNGLYNYDRSPKFKDAKRLRKIFSKEPGHTSVQ</sequence>
<dbReference type="InterPro" id="IPR017853">
    <property type="entry name" value="GH"/>
</dbReference>
<evidence type="ECO:0008006" key="3">
    <source>
        <dbReference type="Google" id="ProtNLM"/>
    </source>
</evidence>
<accession>A0AAU9CW42</accession>
<reference evidence="1 2" key="1">
    <citation type="submission" date="2021-12" db="EMBL/GenBank/DDBJ databases">
        <title>Genome sequencing of bacteria with rrn-lacking chromosome and rrn-plasmid.</title>
        <authorList>
            <person name="Anda M."/>
            <person name="Iwasaki W."/>
        </authorList>
    </citation>
    <scope>NUCLEOTIDE SEQUENCE [LARGE SCALE GENOMIC DNA]</scope>
    <source>
        <strain evidence="1 2">DSM 100852</strain>
    </source>
</reference>
<dbReference type="Gene3D" id="3.20.20.80">
    <property type="entry name" value="Glycosidases"/>
    <property type="match status" value="1"/>
</dbReference>
<evidence type="ECO:0000313" key="2">
    <source>
        <dbReference type="Proteomes" id="UP001348817"/>
    </source>
</evidence>
<evidence type="ECO:0000313" key="1">
    <source>
        <dbReference type="EMBL" id="BDD07793.1"/>
    </source>
</evidence>
<dbReference type="EMBL" id="AP025314">
    <property type="protein sequence ID" value="BDD07793.1"/>
    <property type="molecule type" value="Genomic_DNA"/>
</dbReference>
<dbReference type="KEGG" id="fax:FUAX_02250"/>
<protein>
    <recommendedName>
        <fullName evidence="3">Transposase</fullName>
    </recommendedName>
</protein>
<keyword evidence="2" id="KW-1185">Reference proteome</keyword>
<organism evidence="1 2">
    <name type="scientific">Fulvitalea axinellae</name>
    <dbReference type="NCBI Taxonomy" id="1182444"/>
    <lineage>
        <taxon>Bacteria</taxon>
        <taxon>Pseudomonadati</taxon>
        <taxon>Bacteroidota</taxon>
        <taxon>Cytophagia</taxon>
        <taxon>Cytophagales</taxon>
        <taxon>Persicobacteraceae</taxon>
        <taxon>Fulvitalea</taxon>
    </lineage>
</organism>
<gene>
    <name evidence="1" type="ORF">FUAX_02250</name>
</gene>
<dbReference type="AlphaFoldDB" id="A0AAU9CW42"/>
<proteinExistence type="predicted"/>
<dbReference type="Proteomes" id="UP001348817">
    <property type="component" value="Chromosome"/>
</dbReference>